<reference evidence="4" key="1">
    <citation type="submission" date="2020-05" db="EMBL/GenBank/DDBJ databases">
        <authorList>
            <person name="Chiriac C."/>
            <person name="Salcher M."/>
            <person name="Ghai R."/>
            <person name="Kavagutti S V."/>
        </authorList>
    </citation>
    <scope>NUCLEOTIDE SEQUENCE</scope>
</reference>
<evidence type="ECO:0000313" key="5">
    <source>
        <dbReference type="EMBL" id="CAB4200403.1"/>
    </source>
</evidence>
<evidence type="ECO:0000256" key="1">
    <source>
        <dbReference type="SAM" id="MobiDB-lite"/>
    </source>
</evidence>
<organism evidence="4">
    <name type="scientific">uncultured Caudovirales phage</name>
    <dbReference type="NCBI Taxonomy" id="2100421"/>
    <lineage>
        <taxon>Viruses</taxon>
        <taxon>Duplodnaviria</taxon>
        <taxon>Heunggongvirae</taxon>
        <taxon>Uroviricota</taxon>
        <taxon>Caudoviricetes</taxon>
        <taxon>Peduoviridae</taxon>
        <taxon>Maltschvirus</taxon>
        <taxon>Maltschvirus maltsch</taxon>
    </lineage>
</organism>
<dbReference type="EMBL" id="LR796467">
    <property type="protein sequence ID" value="CAB4146701.1"/>
    <property type="molecule type" value="Genomic_DNA"/>
</dbReference>
<protein>
    <submittedName>
        <fullName evidence="4">Uncharacterized protein</fullName>
    </submittedName>
</protein>
<feature type="region of interest" description="Disordered" evidence="1">
    <location>
        <begin position="1"/>
        <end position="47"/>
    </location>
</feature>
<dbReference type="EMBL" id="LR797301">
    <property type="protein sequence ID" value="CAB4200403.1"/>
    <property type="molecule type" value="Genomic_DNA"/>
</dbReference>
<sequence>MKKPAKKSGVGTGHNAREERAEMKNGKYTGGPREERAEMRGVKGKKK</sequence>
<gene>
    <name evidence="3" type="ORF">UFOVP1008_43</name>
    <name evidence="4" type="ORF">UFOVP1160_3</name>
    <name evidence="5" type="ORF">UFOVP1352_47</name>
    <name evidence="2" type="ORF">UFOVP498_51</name>
</gene>
<proteinExistence type="predicted"/>
<evidence type="ECO:0000313" key="3">
    <source>
        <dbReference type="EMBL" id="CAB4177747.1"/>
    </source>
</evidence>
<name>A0A6J5QRK9_9CAUD</name>
<feature type="compositionally biased region" description="Basic and acidic residues" evidence="1">
    <location>
        <begin position="32"/>
        <end position="41"/>
    </location>
</feature>
<dbReference type="EMBL" id="LR796954">
    <property type="protein sequence ID" value="CAB4177747.1"/>
    <property type="molecule type" value="Genomic_DNA"/>
</dbReference>
<dbReference type="EMBL" id="LR797110">
    <property type="protein sequence ID" value="CAB4187140.1"/>
    <property type="molecule type" value="Genomic_DNA"/>
</dbReference>
<accession>A0A6J5QRK9</accession>
<evidence type="ECO:0000313" key="4">
    <source>
        <dbReference type="EMBL" id="CAB4187140.1"/>
    </source>
</evidence>
<evidence type="ECO:0000313" key="2">
    <source>
        <dbReference type="EMBL" id="CAB4146701.1"/>
    </source>
</evidence>
<feature type="compositionally biased region" description="Basic and acidic residues" evidence="1">
    <location>
        <begin position="15"/>
        <end position="25"/>
    </location>
</feature>